<evidence type="ECO:0000256" key="1">
    <source>
        <dbReference type="SAM" id="Phobius"/>
    </source>
</evidence>
<dbReference type="Pfam" id="PF00702">
    <property type="entry name" value="Hydrolase"/>
    <property type="match status" value="1"/>
</dbReference>
<dbReference type="SUPFAM" id="SSF56784">
    <property type="entry name" value="HAD-like"/>
    <property type="match status" value="1"/>
</dbReference>
<dbReference type="Gene3D" id="3.40.50.1000">
    <property type="entry name" value="HAD superfamily/HAD-like"/>
    <property type="match status" value="1"/>
</dbReference>
<accession>A0A3B0XGF8</accession>
<keyword evidence="1" id="KW-0472">Membrane</keyword>
<dbReference type="SFLD" id="SFLDG01135">
    <property type="entry name" value="C1.5.6:_HAD__Beta-PGM__Phospha"/>
    <property type="match status" value="1"/>
</dbReference>
<dbReference type="InterPro" id="IPR023214">
    <property type="entry name" value="HAD_sf"/>
</dbReference>
<dbReference type="NCBIfam" id="TIGR01509">
    <property type="entry name" value="HAD-SF-IA-v3"/>
    <property type="match status" value="1"/>
</dbReference>
<dbReference type="AlphaFoldDB" id="A0A3B0XGF8"/>
<dbReference type="PANTHER" id="PTHR42896">
    <property type="entry name" value="XYLULOSE-1,5-BISPHOSPHATE (XUBP) PHOSPHATASE"/>
    <property type="match status" value="1"/>
</dbReference>
<evidence type="ECO:0000313" key="2">
    <source>
        <dbReference type="EMBL" id="VAW62512.1"/>
    </source>
</evidence>
<dbReference type="SFLD" id="SFLDS00003">
    <property type="entry name" value="Haloacid_Dehalogenase"/>
    <property type="match status" value="1"/>
</dbReference>
<dbReference type="Gene3D" id="1.10.150.240">
    <property type="entry name" value="Putative phosphatase, domain 2"/>
    <property type="match status" value="1"/>
</dbReference>
<dbReference type="PANTHER" id="PTHR42896:SF2">
    <property type="entry name" value="CBBY-LIKE PROTEIN"/>
    <property type="match status" value="1"/>
</dbReference>
<sequence>MYPEKVTICLSIGYFFTPAYSTIACFLTGLFFMLSLQALIFDVDGTLADTERDGHRVAFNKAFKQAGLDWDWSVDLYAELLAVTGGKERMAYYLEKFNTTFSTDTNITSLIKDLHKSKTDFYTELLSTGAIPLRPGVRRLIEEAREQNMRIAISTTTTPENVTALLEHALQPGSSDWFEVIAAGDIVPAKKPAADIYLWALDKLKLSPAECLAFEDSENGIKSSLGADLKTIITINDYTRDHDFSGASLVLSDMGEPDKAFSCISDNDFGGDYLNLDLLTKIHAS</sequence>
<keyword evidence="1" id="KW-1133">Transmembrane helix</keyword>
<protein>
    <submittedName>
        <fullName evidence="2">Xylulose-1,5-bisphosphate phosphatase CbbY, converts this Rubisco inhibiting byproduct to xylulose-5P</fullName>
    </submittedName>
</protein>
<proteinExistence type="predicted"/>
<gene>
    <name evidence="2" type="ORF">MNBD_GAMMA09-3753</name>
</gene>
<dbReference type="PRINTS" id="PR00413">
    <property type="entry name" value="HADHALOGNASE"/>
</dbReference>
<reference evidence="2" key="1">
    <citation type="submission" date="2018-06" db="EMBL/GenBank/DDBJ databases">
        <authorList>
            <person name="Zhirakovskaya E."/>
        </authorList>
    </citation>
    <scope>NUCLEOTIDE SEQUENCE</scope>
</reference>
<feature type="transmembrane region" description="Helical" evidence="1">
    <location>
        <begin position="12"/>
        <end position="34"/>
    </location>
</feature>
<dbReference type="InterPro" id="IPR006439">
    <property type="entry name" value="HAD-SF_hydro_IA"/>
</dbReference>
<name>A0A3B0XGF8_9ZZZZ</name>
<organism evidence="2">
    <name type="scientific">hydrothermal vent metagenome</name>
    <dbReference type="NCBI Taxonomy" id="652676"/>
    <lineage>
        <taxon>unclassified sequences</taxon>
        <taxon>metagenomes</taxon>
        <taxon>ecological metagenomes</taxon>
    </lineage>
</organism>
<dbReference type="EMBL" id="UOFI01000023">
    <property type="protein sequence ID" value="VAW62512.1"/>
    <property type="molecule type" value="Genomic_DNA"/>
</dbReference>
<dbReference type="InterPro" id="IPR023198">
    <property type="entry name" value="PGP-like_dom2"/>
</dbReference>
<dbReference type="SFLD" id="SFLDF00035">
    <property type="entry name" value="phosphoglycolate_phosphatase"/>
    <property type="match status" value="1"/>
</dbReference>
<dbReference type="CDD" id="cd07528">
    <property type="entry name" value="HAD_CbbY-like"/>
    <property type="match status" value="1"/>
</dbReference>
<dbReference type="SFLD" id="SFLDG01129">
    <property type="entry name" value="C1.5:_HAD__Beta-PGM__Phosphata"/>
    <property type="match status" value="1"/>
</dbReference>
<dbReference type="PROSITE" id="PS51257">
    <property type="entry name" value="PROKAR_LIPOPROTEIN"/>
    <property type="match status" value="1"/>
</dbReference>
<dbReference type="InterPro" id="IPR044999">
    <property type="entry name" value="CbbY-like"/>
</dbReference>
<dbReference type="GO" id="GO:0016787">
    <property type="term" value="F:hydrolase activity"/>
    <property type="evidence" value="ECO:0007669"/>
    <property type="project" value="InterPro"/>
</dbReference>
<keyword evidence="1" id="KW-0812">Transmembrane</keyword>
<dbReference type="InterPro" id="IPR036412">
    <property type="entry name" value="HAD-like_sf"/>
</dbReference>